<dbReference type="PANTHER" id="PTHR34121:SF1">
    <property type="entry name" value="FILAMIN-A-INTERACTING PROTEIN 1"/>
    <property type="match status" value="1"/>
</dbReference>
<name>A0A7J6V7J9_THATH</name>
<accession>A0A7J6V7J9</accession>
<sequence length="659" mass="73732">MSWLRSAVNKAVEVGNKNSLTRTVRSYADSVVQQAGQAVAEGAKIIQDRIGPRSFQSVKVTVKRLEELSVSCTGVERIQLLRRWLVALKEIERLSAVPFDKELSTEHSHASSEDKDSPQKPSLVLYYDPDLGGEPMNFREVFLHSQALEGIIMSMILEAPNEEEVSLLLEIFGVCLTGGKDVHNAILSSLQEMAEALSNYEDEVLVKREELLELAQGAVSGLKLSADFTRIEAEASMLRQKLDGIKASKMPSRESQEKTTIATIEGLKEALAEVQLCSKLEALTVKKKSISNGDSPKAHAQKIDKLKVLSESLASSTLKAEKRISDQRLQKEEALSFRVAKSREVGDAEKDLVAEVSALEKQRDDLEAELKKVDISLTAAHARLRNAREEREQFDEASNQIVAHLKTKEDELSNSMASCRIEADVVNTWIKVLEDMWVLQSSYNEQKDKRANDELEKYGEYFVTSAIDHLSAYKIELGPSIDCIRDLAEKLKNLTEGSMMTSTSDDENLKVTKAKKKLEEEYVESEAKIITTFSIVGSMKEQFHAQQGNISRKDDPIVIELFNAIEEIRKDFESIKRPTLEMETPISKAETPTAEKLPMSPSLPLSHSVETMTPRKVNFSEAVNQSLHHPTANTEKLNSEIGKIRKNHSTDEIGDWEFD</sequence>
<reference evidence="3 4" key="1">
    <citation type="submission" date="2020-06" db="EMBL/GenBank/DDBJ databases">
        <title>Transcriptomic and genomic resources for Thalictrum thalictroides and T. hernandezii: Facilitating candidate gene discovery in an emerging model plant lineage.</title>
        <authorList>
            <person name="Arias T."/>
            <person name="Riano-Pachon D.M."/>
            <person name="Di Stilio V.S."/>
        </authorList>
    </citation>
    <scope>NUCLEOTIDE SEQUENCE [LARGE SCALE GENOMIC DNA]</scope>
    <source>
        <strain evidence="4">cv. WT478/WT964</strain>
        <tissue evidence="3">Leaves</tissue>
    </source>
</reference>
<feature type="coiled-coil region" evidence="1">
    <location>
        <begin position="349"/>
        <end position="397"/>
    </location>
</feature>
<proteinExistence type="predicted"/>
<organism evidence="3 4">
    <name type="scientific">Thalictrum thalictroides</name>
    <name type="common">Rue-anemone</name>
    <name type="synonym">Anemone thalictroides</name>
    <dbReference type="NCBI Taxonomy" id="46969"/>
    <lineage>
        <taxon>Eukaryota</taxon>
        <taxon>Viridiplantae</taxon>
        <taxon>Streptophyta</taxon>
        <taxon>Embryophyta</taxon>
        <taxon>Tracheophyta</taxon>
        <taxon>Spermatophyta</taxon>
        <taxon>Magnoliopsida</taxon>
        <taxon>Ranunculales</taxon>
        <taxon>Ranunculaceae</taxon>
        <taxon>Thalictroideae</taxon>
        <taxon>Thalictrum</taxon>
    </lineage>
</organism>
<dbReference type="AlphaFoldDB" id="A0A7J6V7J9"/>
<keyword evidence="4" id="KW-1185">Reference proteome</keyword>
<dbReference type="EMBL" id="JABWDY010037514">
    <property type="protein sequence ID" value="KAF5180382.1"/>
    <property type="molecule type" value="Genomic_DNA"/>
</dbReference>
<evidence type="ECO:0000256" key="2">
    <source>
        <dbReference type="SAM" id="MobiDB-lite"/>
    </source>
</evidence>
<gene>
    <name evidence="3" type="ORF">FRX31_030028</name>
</gene>
<dbReference type="OrthoDB" id="2019255at2759"/>
<evidence type="ECO:0000256" key="1">
    <source>
        <dbReference type="SAM" id="Coils"/>
    </source>
</evidence>
<dbReference type="Proteomes" id="UP000554482">
    <property type="component" value="Unassembled WGS sequence"/>
</dbReference>
<feature type="compositionally biased region" description="Basic and acidic residues" evidence="2">
    <location>
        <begin position="102"/>
        <end position="118"/>
    </location>
</feature>
<evidence type="ECO:0000313" key="3">
    <source>
        <dbReference type="EMBL" id="KAF5180382.1"/>
    </source>
</evidence>
<comment type="caution">
    <text evidence="3">The sequence shown here is derived from an EMBL/GenBank/DDBJ whole genome shotgun (WGS) entry which is preliminary data.</text>
</comment>
<evidence type="ECO:0000313" key="4">
    <source>
        <dbReference type="Proteomes" id="UP000554482"/>
    </source>
</evidence>
<feature type="region of interest" description="Disordered" evidence="2">
    <location>
        <begin position="102"/>
        <end position="121"/>
    </location>
</feature>
<keyword evidence="1" id="KW-0175">Coiled coil</keyword>
<protein>
    <submittedName>
        <fullName evidence="3">Centrosomal protein of -like protein</fullName>
    </submittedName>
</protein>
<dbReference type="PANTHER" id="PTHR34121">
    <property type="entry name" value="MYOSIN-11"/>
    <property type="match status" value="1"/>
</dbReference>